<dbReference type="EMBL" id="DS547096">
    <property type="protein sequence ID" value="EDR10966.1"/>
    <property type="molecule type" value="Genomic_DNA"/>
</dbReference>
<dbReference type="OrthoDB" id="2417614at2759"/>
<dbReference type="Proteomes" id="UP000001194">
    <property type="component" value="Unassembled WGS sequence"/>
</dbReference>
<evidence type="ECO:0000313" key="2">
    <source>
        <dbReference type="EMBL" id="EDR10966.1"/>
    </source>
</evidence>
<dbReference type="STRING" id="486041.B0D3Q0"/>
<keyword evidence="3" id="KW-1185">Reference proteome</keyword>
<accession>B0D3Q0</accession>
<dbReference type="InterPro" id="IPR053006">
    <property type="entry name" value="Meiosis_regulatory"/>
</dbReference>
<name>B0D3Q0_LACBS</name>
<dbReference type="InParanoid" id="B0D3Q0"/>
<dbReference type="HOGENOM" id="CLU_020641_1_0_1"/>
<dbReference type="PANTHER" id="PTHR28094">
    <property type="entry name" value="MEIOTICALLY UP-REGULATED GENE 113 PROTEIN"/>
    <property type="match status" value="1"/>
</dbReference>
<reference evidence="2 3" key="1">
    <citation type="journal article" date="2008" name="Nature">
        <title>The genome of Laccaria bicolor provides insights into mycorrhizal symbiosis.</title>
        <authorList>
            <person name="Martin F."/>
            <person name="Aerts A."/>
            <person name="Ahren D."/>
            <person name="Brun A."/>
            <person name="Danchin E.G.J."/>
            <person name="Duchaussoy F."/>
            <person name="Gibon J."/>
            <person name="Kohler A."/>
            <person name="Lindquist E."/>
            <person name="Pereda V."/>
            <person name="Salamov A."/>
            <person name="Shapiro H.J."/>
            <person name="Wuyts J."/>
            <person name="Blaudez D."/>
            <person name="Buee M."/>
            <person name="Brokstein P."/>
            <person name="Canbaeck B."/>
            <person name="Cohen D."/>
            <person name="Courty P.E."/>
            <person name="Coutinho P.M."/>
            <person name="Delaruelle C."/>
            <person name="Detter J.C."/>
            <person name="Deveau A."/>
            <person name="DiFazio S."/>
            <person name="Duplessis S."/>
            <person name="Fraissinet-Tachet L."/>
            <person name="Lucic E."/>
            <person name="Frey-Klett P."/>
            <person name="Fourrey C."/>
            <person name="Feussner I."/>
            <person name="Gay G."/>
            <person name="Grimwood J."/>
            <person name="Hoegger P.J."/>
            <person name="Jain P."/>
            <person name="Kilaru S."/>
            <person name="Labbe J."/>
            <person name="Lin Y.C."/>
            <person name="Legue V."/>
            <person name="Le Tacon F."/>
            <person name="Marmeisse R."/>
            <person name="Melayah D."/>
            <person name="Montanini B."/>
            <person name="Muratet M."/>
            <person name="Nehls U."/>
            <person name="Niculita-Hirzel H."/>
            <person name="Oudot-Le Secq M.P."/>
            <person name="Peter M."/>
            <person name="Quesneville H."/>
            <person name="Rajashekar B."/>
            <person name="Reich M."/>
            <person name="Rouhier N."/>
            <person name="Schmutz J."/>
            <person name="Yin T."/>
            <person name="Chalot M."/>
            <person name="Henrissat B."/>
            <person name="Kuees U."/>
            <person name="Lucas S."/>
            <person name="Van de Peer Y."/>
            <person name="Podila G.K."/>
            <person name="Polle A."/>
            <person name="Pukkila P.J."/>
            <person name="Richardson P.M."/>
            <person name="Rouze P."/>
            <person name="Sanders I.R."/>
            <person name="Stajich J.E."/>
            <person name="Tunlid A."/>
            <person name="Tuskan G."/>
            <person name="Grigoriev I.V."/>
        </authorList>
    </citation>
    <scope>NUCLEOTIDE SEQUENCE [LARGE SCALE GENOMIC DNA]</scope>
    <source>
        <strain evidence="3">S238N-H82 / ATCC MYA-4686</strain>
    </source>
</reference>
<proteinExistence type="predicted"/>
<protein>
    <submittedName>
        <fullName evidence="2">Predicted protein</fullName>
    </submittedName>
</protein>
<organism evidence="3">
    <name type="scientific">Laccaria bicolor (strain S238N-H82 / ATCC MYA-4686)</name>
    <name type="common">Bicoloured deceiver</name>
    <name type="synonym">Laccaria laccata var. bicolor</name>
    <dbReference type="NCBI Taxonomy" id="486041"/>
    <lineage>
        <taxon>Eukaryota</taxon>
        <taxon>Fungi</taxon>
        <taxon>Dikarya</taxon>
        <taxon>Basidiomycota</taxon>
        <taxon>Agaricomycotina</taxon>
        <taxon>Agaricomycetes</taxon>
        <taxon>Agaricomycetidae</taxon>
        <taxon>Agaricales</taxon>
        <taxon>Agaricineae</taxon>
        <taxon>Hydnangiaceae</taxon>
        <taxon>Laccaria</taxon>
    </lineage>
</organism>
<gene>
    <name evidence="2" type="ORF">LACBIDRAFT_316008</name>
</gene>
<dbReference type="AlphaFoldDB" id="B0D3Q0"/>
<evidence type="ECO:0000313" key="3">
    <source>
        <dbReference type="Proteomes" id="UP000001194"/>
    </source>
</evidence>
<dbReference type="Pfam" id="PF13455">
    <property type="entry name" value="MUG113"/>
    <property type="match status" value="1"/>
</dbReference>
<feature type="region of interest" description="Disordered" evidence="1">
    <location>
        <begin position="1"/>
        <end position="70"/>
    </location>
</feature>
<sequence length="440" mass="50416">MPSAYHYPPNAPQSMTMQMALDDDTPLPPIRPHHTPELPLSTSQLPSKPPRPIRKDSASTSPTPTDQNDKVQCAAMTKAKKRCTRFVKTQAMGDNQDQDSPDLPRYCYQHKKEVLQNDKVQCAAMTKAEKRCTRFVKAQAMGDNQDQNSPDLPRYCYQHKKKVLQNDQFQCAATTQAEKRCIRIVKTGAALAQATGDNQDQDSPDLPRYCWQHKKKVLQPGGYYSKKNGEWVKFDDWIPQYLQAETRAALRDEMQKSRSSSDVPGYIYTFEIREPSQNKTIKLKVGQTVNLGKRIDQWGRQCSSKEQILRGFYPRVVESDEDGGEGSLMKGQVKAGEKAAWCHRLERLIHLELADLVATCVYLDPEWLNVDCSSNEDTATRKKSKQKKNSNARPCPDCRSVHKEIFEFERWKRGKNTGKEWELVVKPVVERWGKFVELYV</sequence>
<evidence type="ECO:0000256" key="1">
    <source>
        <dbReference type="SAM" id="MobiDB-lite"/>
    </source>
</evidence>
<dbReference type="PANTHER" id="PTHR28094:SF1">
    <property type="entry name" value="MEIOTICALLY UP-REGULATED GENE 113 PROTEIN"/>
    <property type="match status" value="1"/>
</dbReference>
<dbReference type="GeneID" id="6074097"/>
<dbReference type="KEGG" id="lbc:LACBIDRAFT_316008"/>
<dbReference type="RefSeq" id="XP_001878267.1">
    <property type="nucleotide sequence ID" value="XM_001878232.1"/>
</dbReference>